<reference evidence="2" key="1">
    <citation type="submission" date="2013-05" db="EMBL/GenBank/DDBJ databases">
        <title>The Genome sequence of Mucor circinelloides f. circinelloides 1006PhL.</title>
        <authorList>
            <consortium name="The Broad Institute Genomics Platform"/>
            <person name="Cuomo C."/>
            <person name="Earl A."/>
            <person name="Findley K."/>
            <person name="Lee S.C."/>
            <person name="Walker B."/>
            <person name="Young S."/>
            <person name="Zeng Q."/>
            <person name="Gargeya S."/>
            <person name="Fitzgerald M."/>
            <person name="Haas B."/>
            <person name="Abouelleil A."/>
            <person name="Allen A.W."/>
            <person name="Alvarado L."/>
            <person name="Arachchi H.M."/>
            <person name="Berlin A.M."/>
            <person name="Chapman S.B."/>
            <person name="Gainer-Dewar J."/>
            <person name="Goldberg J."/>
            <person name="Griggs A."/>
            <person name="Gujja S."/>
            <person name="Hansen M."/>
            <person name="Howarth C."/>
            <person name="Imamovic A."/>
            <person name="Ireland A."/>
            <person name="Larimer J."/>
            <person name="McCowan C."/>
            <person name="Murphy C."/>
            <person name="Pearson M."/>
            <person name="Poon T.W."/>
            <person name="Priest M."/>
            <person name="Roberts A."/>
            <person name="Saif S."/>
            <person name="Shea T."/>
            <person name="Sisk P."/>
            <person name="Sykes S."/>
            <person name="Wortman J."/>
            <person name="Nusbaum C."/>
            <person name="Birren B."/>
        </authorList>
    </citation>
    <scope>NUCLEOTIDE SEQUENCE [LARGE SCALE GENOMIC DNA]</scope>
    <source>
        <strain evidence="2">1006PhL</strain>
    </source>
</reference>
<dbReference type="EMBL" id="KE124039">
    <property type="protein sequence ID" value="EPB84425.1"/>
    <property type="molecule type" value="Genomic_DNA"/>
</dbReference>
<evidence type="ECO:0000313" key="1">
    <source>
        <dbReference type="EMBL" id="EPB84425.1"/>
    </source>
</evidence>
<sequence length="117" mass="13567">MKQPYNNLCIVFNSSQGGYLKGGERTLFSELFVQQFKNFAKMSNFLEFTWIEKKMPNVNHSWLVKKDFVKKDIQLKLLDGVGMMKKNKVNFIVIESPGVGEDIFKHTLEDTVNKDTL</sequence>
<dbReference type="Proteomes" id="UP000014254">
    <property type="component" value="Unassembled WGS sequence"/>
</dbReference>
<name>S2JX77_MUCC1</name>
<organism evidence="1 2">
    <name type="scientific">Mucor circinelloides f. circinelloides (strain 1006PhL)</name>
    <name type="common">Mucormycosis agent</name>
    <name type="synonym">Calyptromyces circinelloides</name>
    <dbReference type="NCBI Taxonomy" id="1220926"/>
    <lineage>
        <taxon>Eukaryota</taxon>
        <taxon>Fungi</taxon>
        <taxon>Fungi incertae sedis</taxon>
        <taxon>Mucoromycota</taxon>
        <taxon>Mucoromycotina</taxon>
        <taxon>Mucoromycetes</taxon>
        <taxon>Mucorales</taxon>
        <taxon>Mucorineae</taxon>
        <taxon>Mucoraceae</taxon>
        <taxon>Mucor</taxon>
    </lineage>
</organism>
<proteinExistence type="predicted"/>
<dbReference type="VEuPathDB" id="FungiDB:HMPREF1544_08789"/>
<protein>
    <submittedName>
        <fullName evidence="1">Uncharacterized protein</fullName>
    </submittedName>
</protein>
<dbReference type="OrthoDB" id="2240336at2759"/>
<evidence type="ECO:0000313" key="2">
    <source>
        <dbReference type="Proteomes" id="UP000014254"/>
    </source>
</evidence>
<dbReference type="AlphaFoldDB" id="S2JX77"/>
<dbReference type="InParanoid" id="S2JX77"/>
<keyword evidence="2" id="KW-1185">Reference proteome</keyword>
<gene>
    <name evidence="1" type="ORF">HMPREF1544_08789</name>
</gene>
<accession>S2JX77</accession>